<evidence type="ECO:0000256" key="1">
    <source>
        <dbReference type="SAM" id="Phobius"/>
    </source>
</evidence>
<evidence type="ECO:0000313" key="3">
    <source>
        <dbReference type="Proteomes" id="UP001172083"/>
    </source>
</evidence>
<feature type="transmembrane region" description="Helical" evidence="1">
    <location>
        <begin position="175"/>
        <end position="192"/>
    </location>
</feature>
<protein>
    <submittedName>
        <fullName evidence="2">YfhO family protein</fullName>
    </submittedName>
</protein>
<feature type="transmembrane region" description="Helical" evidence="1">
    <location>
        <begin position="198"/>
        <end position="217"/>
    </location>
</feature>
<feature type="transmembrane region" description="Helical" evidence="1">
    <location>
        <begin position="444"/>
        <end position="465"/>
    </location>
</feature>
<evidence type="ECO:0000313" key="2">
    <source>
        <dbReference type="EMBL" id="MDN5214214.1"/>
    </source>
</evidence>
<gene>
    <name evidence="2" type="ORF">QQ020_19205</name>
</gene>
<dbReference type="InterPro" id="IPR018580">
    <property type="entry name" value="Uncharacterised_YfhO"/>
</dbReference>
<dbReference type="PANTHER" id="PTHR38454:SF1">
    <property type="entry name" value="INTEGRAL MEMBRANE PROTEIN"/>
    <property type="match status" value="1"/>
</dbReference>
<keyword evidence="1" id="KW-0812">Transmembrane</keyword>
<keyword evidence="1" id="KW-0472">Membrane</keyword>
<sequence>MKKINVDFKSDILPHLLAIVFFLIITLIFFSPLLLEEKTLTQPDILQWEGGAKELLDYRAETGEEGLWTNSMFGGMPGYLVNTKFSGNLIVHVESLFTLFLPSPARIIFSAFLSFYILLIAFGVRPLLAVGGAIIFGLTSYNIIGLTAGHNYRIAAISYMPLVIAGVHLAFQKKYWWGFILTGLGLALHLNVNHVQITYYLLLMVLLYGLIHLIFAIKEKQLNTFAKTVGLLSVAAILGVGCNLGKMWTIAEYSQYSIRGKSELTKGNDSNQSQQGLAKDYAFQYSNGIMEPFVLFVPDFMGGSSVQELGKDSNLGRALKSNGVPPAQVSQQLKAVPTYWGNQPGTKPYYVGAIAVFLFVIGIFVVDKPLKIWLIICVLLGIVLSWGDSFSSFNYFIFDYLPGYNKLRSVTFTIIITIFSLTLLGFIGLEKLLKSGLNQKTQRYLLLSLGITGGITLLMVFYSWIGGFRGAIDAREPYSSYPIWFLDALRQDRASLLRNDALRSLFFIIGSVSLIYFYFKKKLSEIAFSALFILLITLDTGLVSSRFIGSENFNKNPKRAFFHESEADKLIRRDKTLSYRVFDLTDPFNNAQTSYFHKSLGGYHGAKIRRYQDLIEKCISEEINAWIGEVQKGGTDMENYGVLNMLNTKYFKAGNTANAVIQNPDNNGNAWLVSEVRKVNNPDEEIDALKEIDTKKVAVIDISQNELPTATMNGTGTVQLEEYQPNYLKYKADLSGDGLAVFSEIFYPAGWEATIDGEPVDILRANYVLRALPIKSGNHVIEFFFKPNSYYTGNKVMLVSNLILIIVILAGIGISLRRELM</sequence>
<feature type="transmembrane region" description="Helical" evidence="1">
    <location>
        <begin position="796"/>
        <end position="816"/>
    </location>
</feature>
<dbReference type="PANTHER" id="PTHR38454">
    <property type="entry name" value="INTEGRAL MEMBRANE PROTEIN-RELATED"/>
    <property type="match status" value="1"/>
</dbReference>
<feature type="transmembrane region" description="Helical" evidence="1">
    <location>
        <begin position="12"/>
        <end position="35"/>
    </location>
</feature>
<feature type="transmembrane region" description="Helical" evidence="1">
    <location>
        <begin position="526"/>
        <end position="548"/>
    </location>
</feature>
<accession>A0ABT8L8Y3</accession>
<organism evidence="2 3">
    <name type="scientific">Agaribacillus aureus</name>
    <dbReference type="NCBI Taxonomy" id="3051825"/>
    <lineage>
        <taxon>Bacteria</taxon>
        <taxon>Pseudomonadati</taxon>
        <taxon>Bacteroidota</taxon>
        <taxon>Cytophagia</taxon>
        <taxon>Cytophagales</taxon>
        <taxon>Splendidivirgaceae</taxon>
        <taxon>Agaribacillus</taxon>
    </lineage>
</organism>
<keyword evidence="3" id="KW-1185">Reference proteome</keyword>
<keyword evidence="1" id="KW-1133">Transmembrane helix</keyword>
<feature type="transmembrane region" description="Helical" evidence="1">
    <location>
        <begin position="127"/>
        <end position="146"/>
    </location>
</feature>
<comment type="caution">
    <text evidence="2">The sequence shown here is derived from an EMBL/GenBank/DDBJ whole genome shotgun (WGS) entry which is preliminary data.</text>
</comment>
<feature type="transmembrane region" description="Helical" evidence="1">
    <location>
        <begin position="105"/>
        <end position="122"/>
    </location>
</feature>
<feature type="transmembrane region" description="Helical" evidence="1">
    <location>
        <begin position="152"/>
        <end position="170"/>
    </location>
</feature>
<feature type="transmembrane region" description="Helical" evidence="1">
    <location>
        <begin position="501"/>
        <end position="519"/>
    </location>
</feature>
<feature type="transmembrane region" description="Helical" evidence="1">
    <location>
        <begin position="410"/>
        <end position="432"/>
    </location>
</feature>
<dbReference type="EMBL" id="JAUJEB010000004">
    <property type="protein sequence ID" value="MDN5214214.1"/>
    <property type="molecule type" value="Genomic_DNA"/>
</dbReference>
<dbReference type="Pfam" id="PF09586">
    <property type="entry name" value="YfhO"/>
    <property type="match status" value="1"/>
</dbReference>
<feature type="transmembrane region" description="Helical" evidence="1">
    <location>
        <begin position="373"/>
        <end position="398"/>
    </location>
</feature>
<feature type="transmembrane region" description="Helical" evidence="1">
    <location>
        <begin position="229"/>
        <end position="251"/>
    </location>
</feature>
<dbReference type="Proteomes" id="UP001172083">
    <property type="component" value="Unassembled WGS sequence"/>
</dbReference>
<dbReference type="RefSeq" id="WP_346759549.1">
    <property type="nucleotide sequence ID" value="NZ_JAUJEB010000004.1"/>
</dbReference>
<feature type="transmembrane region" description="Helical" evidence="1">
    <location>
        <begin position="349"/>
        <end position="366"/>
    </location>
</feature>
<proteinExistence type="predicted"/>
<reference evidence="2" key="1">
    <citation type="submission" date="2023-06" db="EMBL/GenBank/DDBJ databases">
        <title>Genomic of Agaribacillus aureum.</title>
        <authorList>
            <person name="Wang G."/>
        </authorList>
    </citation>
    <scope>NUCLEOTIDE SEQUENCE</scope>
    <source>
        <strain evidence="2">BMA12</strain>
    </source>
</reference>
<name>A0ABT8L8Y3_9BACT</name>